<dbReference type="InterPro" id="IPR036388">
    <property type="entry name" value="WH-like_DNA-bd_sf"/>
</dbReference>
<dbReference type="CDD" id="cd06170">
    <property type="entry name" value="LuxR_C_like"/>
    <property type="match status" value="1"/>
</dbReference>
<protein>
    <submittedName>
        <fullName evidence="2">LuxR C-terminal-related transcriptional regulator</fullName>
    </submittedName>
</protein>
<reference evidence="3" key="1">
    <citation type="journal article" date="2019" name="Int. J. Syst. Evol. Microbiol.">
        <title>The Global Catalogue of Microorganisms (GCM) 10K type strain sequencing project: providing services to taxonomists for standard genome sequencing and annotation.</title>
        <authorList>
            <consortium name="The Broad Institute Genomics Platform"/>
            <consortium name="The Broad Institute Genome Sequencing Center for Infectious Disease"/>
            <person name="Wu L."/>
            <person name="Ma J."/>
        </authorList>
    </citation>
    <scope>NUCLEOTIDE SEQUENCE [LARGE SCALE GENOMIC DNA]</scope>
    <source>
        <strain evidence="3">JCM 31696</strain>
    </source>
</reference>
<evidence type="ECO:0000259" key="1">
    <source>
        <dbReference type="PROSITE" id="PS50043"/>
    </source>
</evidence>
<dbReference type="PROSITE" id="PS50043">
    <property type="entry name" value="HTH_LUXR_2"/>
    <property type="match status" value="1"/>
</dbReference>
<gene>
    <name evidence="2" type="ORF">ACFQ07_34385</name>
</gene>
<keyword evidence="3" id="KW-1185">Reference proteome</keyword>
<name>A0ABW3CVF4_9ACTN</name>
<dbReference type="PRINTS" id="PR00038">
    <property type="entry name" value="HTHLUXR"/>
</dbReference>
<comment type="caution">
    <text evidence="2">The sequence shown here is derived from an EMBL/GenBank/DDBJ whole genome shotgun (WGS) entry which is preliminary data.</text>
</comment>
<organism evidence="2 3">
    <name type="scientific">Actinomadura adrarensis</name>
    <dbReference type="NCBI Taxonomy" id="1819600"/>
    <lineage>
        <taxon>Bacteria</taxon>
        <taxon>Bacillati</taxon>
        <taxon>Actinomycetota</taxon>
        <taxon>Actinomycetes</taxon>
        <taxon>Streptosporangiales</taxon>
        <taxon>Thermomonosporaceae</taxon>
        <taxon>Actinomadura</taxon>
    </lineage>
</organism>
<dbReference type="EMBL" id="JBHTIR010004404">
    <property type="protein sequence ID" value="MFD0857343.1"/>
    <property type="molecule type" value="Genomic_DNA"/>
</dbReference>
<feature type="domain" description="HTH luxR-type" evidence="1">
    <location>
        <begin position="266"/>
        <end position="331"/>
    </location>
</feature>
<dbReference type="Pfam" id="PF00196">
    <property type="entry name" value="GerE"/>
    <property type="match status" value="1"/>
</dbReference>
<dbReference type="PANTHER" id="PTHR34293">
    <property type="entry name" value="HTH-TYPE TRANSCRIPTIONAL REGULATOR TRMBL2"/>
    <property type="match status" value="1"/>
</dbReference>
<dbReference type="InterPro" id="IPR051797">
    <property type="entry name" value="TrmB-like"/>
</dbReference>
<accession>A0ABW3CVF4</accession>
<dbReference type="SUPFAM" id="SSF46894">
    <property type="entry name" value="C-terminal effector domain of the bipartite response regulators"/>
    <property type="match status" value="1"/>
</dbReference>
<dbReference type="Proteomes" id="UP001597083">
    <property type="component" value="Unassembled WGS sequence"/>
</dbReference>
<evidence type="ECO:0000313" key="2">
    <source>
        <dbReference type="EMBL" id="MFD0857343.1"/>
    </source>
</evidence>
<sequence>MGSDVEQRANRLLKGIVSDDLLNPYMQLLALGECPSDEAADVLGAQELVMALTDSGMAHIRSAGPARPRRLVPIPPELALHGALSNMTRQLLADHERLLDGQRRIAEAQPAPDIPTGESSAMSQLVQIITDREEIGDLSRALISTARFDWLTLDNQAVERPIDELSAAPPLPSFGGQVRCRSIYETQIAEHPLGSQAIEAGVKAGEEARLLPKIGMKMKLADESIALVPLTPTGMSGAMLIRSAVVVGALREYFELLWERAIPFGEAEPQSPLNEVQNTILGLLTQGLSDESIGRRLGLSTNTVRRHITHIREELGVETRWAAGAAAVRRGWIK</sequence>
<dbReference type="Gene3D" id="1.10.10.10">
    <property type="entry name" value="Winged helix-like DNA-binding domain superfamily/Winged helix DNA-binding domain"/>
    <property type="match status" value="1"/>
</dbReference>
<dbReference type="PANTHER" id="PTHR34293:SF1">
    <property type="entry name" value="HTH-TYPE TRANSCRIPTIONAL REGULATOR TRMBL2"/>
    <property type="match status" value="1"/>
</dbReference>
<dbReference type="InterPro" id="IPR000792">
    <property type="entry name" value="Tscrpt_reg_LuxR_C"/>
</dbReference>
<dbReference type="SMART" id="SM00421">
    <property type="entry name" value="HTH_LUXR"/>
    <property type="match status" value="1"/>
</dbReference>
<evidence type="ECO:0000313" key="3">
    <source>
        <dbReference type="Proteomes" id="UP001597083"/>
    </source>
</evidence>
<dbReference type="InterPro" id="IPR016032">
    <property type="entry name" value="Sig_transdc_resp-reg_C-effctor"/>
</dbReference>
<proteinExistence type="predicted"/>